<dbReference type="InterPro" id="IPR010297">
    <property type="entry name" value="DUF900_hydrolase"/>
</dbReference>
<dbReference type="PANTHER" id="PTHR36513">
    <property type="entry name" value="ABC TRANSMEMBRANE TYPE-1 DOMAIN-CONTAINING PROTEIN"/>
    <property type="match status" value="1"/>
</dbReference>
<sequence>MRTTEDLKLAAAILLRNISTSKPYQRVVSSTNVFIAWQTSPTGEFANFLRQNIRNPSAEARFDEIRLGSTSIKLLDESERLREMLDAQSLRDGAVRGLVKKAHFRTLVKRSTAIRPAQMDIEASRSSPRRPTSRKVHPVVHSVRIVSPRVGGEKPSTSTLKVTRVLRGDQNKIIHARKPISKLPDTLQVGRSPAKLALEADQQFTTHMLHFGTDRLLTINNNGDATFGDVRGEDKVTYGVANVSIPHVHKEGALERPSRGIRFWSTPDEDPCKHIVIHRLTPLELSDWCRSTRLQDGEGLLFIHGFNVSFDEAIWRAAQICHDLKFIGVKLCYSWSSRGGIGNYAADESTIEWSQEHLRTFLTEVTTKLGLQRLHIVAHSMGNRALLAVLENWQNQPGATPVSQVVLAAPDIDEGRFKQISRSFGKYEQVTLYASRTDRAILASTKLHKLNRAGNASPPIVIRGLSTVDVTAAGADMFGLGHSYFATSKTVFHDLFYIIKERFTPDRRAGIKISEMGYYELI</sequence>
<gene>
    <name evidence="1" type="ORF">ALO35_200201</name>
</gene>
<dbReference type="EMBL" id="LJQP01000172">
    <property type="protein sequence ID" value="KPX71408.1"/>
    <property type="molecule type" value="Genomic_DNA"/>
</dbReference>
<comment type="caution">
    <text evidence="1">The sequence shown here is derived from an EMBL/GenBank/DDBJ whole genome shotgun (WGS) entry which is preliminary data.</text>
</comment>
<accession>A0A0P9TFR8</accession>
<evidence type="ECO:0008006" key="3">
    <source>
        <dbReference type="Google" id="ProtNLM"/>
    </source>
</evidence>
<dbReference type="Proteomes" id="UP000050265">
    <property type="component" value="Unassembled WGS sequence"/>
</dbReference>
<proteinExistence type="predicted"/>
<evidence type="ECO:0000313" key="1">
    <source>
        <dbReference type="EMBL" id="KPX71408.1"/>
    </source>
</evidence>
<evidence type="ECO:0000313" key="2">
    <source>
        <dbReference type="Proteomes" id="UP000050265"/>
    </source>
</evidence>
<dbReference type="InterPro" id="IPR029058">
    <property type="entry name" value="AB_hydrolase_fold"/>
</dbReference>
<name>A0A0P9TFR8_PSEAV</name>
<dbReference type="PANTHER" id="PTHR36513:SF1">
    <property type="entry name" value="TRANSMEMBRANE PROTEIN"/>
    <property type="match status" value="1"/>
</dbReference>
<dbReference type="Gene3D" id="3.40.50.1820">
    <property type="entry name" value="alpha/beta hydrolase"/>
    <property type="match status" value="1"/>
</dbReference>
<dbReference type="PATRIC" id="fig|53707.9.peg.6526"/>
<dbReference type="SUPFAM" id="SSF53474">
    <property type="entry name" value="alpha/beta-Hydrolases"/>
    <property type="match status" value="1"/>
</dbReference>
<organism evidence="1 2">
    <name type="scientific">Pseudomonas amygdali pv. lachrymans</name>
    <name type="common">Pseudomonas syringae pv. lachrymans</name>
    <dbReference type="NCBI Taxonomy" id="53707"/>
    <lineage>
        <taxon>Bacteria</taxon>
        <taxon>Pseudomonadati</taxon>
        <taxon>Pseudomonadota</taxon>
        <taxon>Gammaproteobacteria</taxon>
        <taxon>Pseudomonadales</taxon>
        <taxon>Pseudomonadaceae</taxon>
        <taxon>Pseudomonas</taxon>
        <taxon>Pseudomonas amygdali</taxon>
    </lineage>
</organism>
<protein>
    <recommendedName>
        <fullName evidence="3">Alpha/beta hydrolase</fullName>
    </recommendedName>
</protein>
<dbReference type="AlphaFoldDB" id="A0A0P9TFR8"/>
<dbReference type="Pfam" id="PF05990">
    <property type="entry name" value="DUF900"/>
    <property type="match status" value="1"/>
</dbReference>
<reference evidence="1 2" key="1">
    <citation type="submission" date="2015-09" db="EMBL/GenBank/DDBJ databases">
        <title>Genome announcement of multiple Pseudomonas syringae strains.</title>
        <authorList>
            <person name="Thakur S."/>
            <person name="Wang P.W."/>
            <person name="Gong Y."/>
            <person name="Weir B.S."/>
            <person name="Guttman D.S."/>
        </authorList>
    </citation>
    <scope>NUCLEOTIDE SEQUENCE [LARGE SCALE GENOMIC DNA]</scope>
    <source>
        <strain evidence="1 2">ICMP3507</strain>
    </source>
</reference>